<evidence type="ECO:0000313" key="2">
    <source>
        <dbReference type="Proteomes" id="UP000887116"/>
    </source>
</evidence>
<dbReference type="EMBL" id="BMAO01000342">
    <property type="protein sequence ID" value="GFQ66211.1"/>
    <property type="molecule type" value="Genomic_DNA"/>
</dbReference>
<organism evidence="1 2">
    <name type="scientific">Trichonephila clavata</name>
    <name type="common">Joro spider</name>
    <name type="synonym">Nephila clavata</name>
    <dbReference type="NCBI Taxonomy" id="2740835"/>
    <lineage>
        <taxon>Eukaryota</taxon>
        <taxon>Metazoa</taxon>
        <taxon>Ecdysozoa</taxon>
        <taxon>Arthropoda</taxon>
        <taxon>Chelicerata</taxon>
        <taxon>Arachnida</taxon>
        <taxon>Araneae</taxon>
        <taxon>Araneomorphae</taxon>
        <taxon>Entelegynae</taxon>
        <taxon>Araneoidea</taxon>
        <taxon>Nephilidae</taxon>
        <taxon>Trichonephila</taxon>
    </lineage>
</organism>
<name>A0A8X6K9H7_TRICU</name>
<comment type="caution">
    <text evidence="1">The sequence shown here is derived from an EMBL/GenBank/DDBJ whole genome shotgun (WGS) entry which is preliminary data.</text>
</comment>
<sequence length="99" mass="10776">MTSPELIKLKRLSGKTYQKKRKMSVRSSVLVLCVLVGCVSAEYGGFLGPPRSGPKRATCTVTNGDVRGVIQLSQDVSIIESIIAKKVFLQGYLTSILLF</sequence>
<protein>
    <submittedName>
        <fullName evidence="1">Uncharacterized protein</fullName>
    </submittedName>
</protein>
<gene>
    <name evidence="1" type="ORF">TNCT_470311</name>
</gene>
<accession>A0A8X6K9H7</accession>
<dbReference type="Proteomes" id="UP000887116">
    <property type="component" value="Unassembled WGS sequence"/>
</dbReference>
<evidence type="ECO:0000313" key="1">
    <source>
        <dbReference type="EMBL" id="GFQ66211.1"/>
    </source>
</evidence>
<dbReference type="AlphaFoldDB" id="A0A8X6K9H7"/>
<reference evidence="1" key="1">
    <citation type="submission" date="2020-07" db="EMBL/GenBank/DDBJ databases">
        <title>Multicomponent nature underlies the extraordinary mechanical properties of spider dragline silk.</title>
        <authorList>
            <person name="Kono N."/>
            <person name="Nakamura H."/>
            <person name="Mori M."/>
            <person name="Yoshida Y."/>
            <person name="Ohtoshi R."/>
            <person name="Malay A.D."/>
            <person name="Moran D.A.P."/>
            <person name="Tomita M."/>
            <person name="Numata K."/>
            <person name="Arakawa K."/>
        </authorList>
    </citation>
    <scope>NUCLEOTIDE SEQUENCE</scope>
</reference>
<keyword evidence="2" id="KW-1185">Reference proteome</keyword>
<proteinExistence type="predicted"/>